<proteinExistence type="predicted"/>
<dbReference type="PROSITE" id="PS51257">
    <property type="entry name" value="PROKAR_LIPOPROTEIN"/>
    <property type="match status" value="1"/>
</dbReference>
<accession>A0A125RN57</accession>
<sequence>MPWPKPLLIALPAAFLLASCSSSKPPVNVPPRPLPAALAQPCPTPVAMTDDSPDAAAIALKQLYDQYGACAGLHWDTVRHFQKD</sequence>
<dbReference type="EMBL" id="KU199707">
    <property type="protein sequence ID" value="AMD42519.1"/>
    <property type="molecule type" value="Genomic_DNA"/>
</dbReference>
<evidence type="ECO:0000313" key="1">
    <source>
        <dbReference type="EMBL" id="AMD42519.1"/>
    </source>
</evidence>
<dbReference type="Proteomes" id="UP000259119">
    <property type="component" value="Segment"/>
</dbReference>
<dbReference type="Pfam" id="PF23793">
    <property type="entry name" value="LysC"/>
    <property type="match status" value="1"/>
</dbReference>
<name>A0A125RN57_9CAUD</name>
<gene>
    <name evidence="1" type="ORF">JBD16C_23</name>
</gene>
<protein>
    <submittedName>
        <fullName evidence="1">Uncharacterized protein</fullName>
    </submittedName>
</protein>
<reference evidence="1 2" key="1">
    <citation type="submission" date="2015-11" db="EMBL/GenBank/DDBJ databases">
        <title>Bacterial phenotypic diversity mediated by prophage integration.</title>
        <authorList>
            <person name="Bondy-Denomy J."/>
            <person name="Maughan H."/>
            <person name="Gong Y."/>
            <person name="Guttman D.S."/>
            <person name="Davidson A.R."/>
            <person name="Maxwell K.L."/>
        </authorList>
    </citation>
    <scope>NUCLEOTIDE SEQUENCE [LARGE SCALE GENOMIC DNA]</scope>
</reference>
<dbReference type="InterPro" id="IPR058979">
    <property type="entry name" value="LysC-like"/>
</dbReference>
<organism evidence="1 2">
    <name type="scientific">Pseudomonas phage JBD16C</name>
    <dbReference type="NCBI Taxonomy" id="1777051"/>
    <lineage>
        <taxon>Viruses</taxon>
        <taxon>Duplodnaviria</taxon>
        <taxon>Heunggongvirae</taxon>
        <taxon>Uroviricota</taxon>
        <taxon>Caudoviricetes</taxon>
        <taxon>Casadabanvirus</taxon>
        <taxon>Casadabanvirus MP22</taxon>
    </lineage>
</organism>
<evidence type="ECO:0000313" key="2">
    <source>
        <dbReference type="Proteomes" id="UP000259119"/>
    </source>
</evidence>